<evidence type="ECO:0000256" key="1">
    <source>
        <dbReference type="SAM" id="Phobius"/>
    </source>
</evidence>
<gene>
    <name evidence="2" type="ORF">SAMN00017405_1757</name>
</gene>
<dbReference type="EMBL" id="FWWT01000014">
    <property type="protein sequence ID" value="SMB87761.1"/>
    <property type="molecule type" value="Genomic_DNA"/>
</dbReference>
<proteinExistence type="predicted"/>
<keyword evidence="1" id="KW-0472">Membrane</keyword>
<feature type="transmembrane region" description="Helical" evidence="1">
    <location>
        <begin position="7"/>
        <end position="26"/>
    </location>
</feature>
<reference evidence="2 3" key="1">
    <citation type="submission" date="2017-04" db="EMBL/GenBank/DDBJ databases">
        <authorList>
            <person name="Afonso C.L."/>
            <person name="Miller P.J."/>
            <person name="Scott M.A."/>
            <person name="Spackman E."/>
            <person name="Goraichik I."/>
            <person name="Dimitrov K.M."/>
            <person name="Suarez D.L."/>
            <person name="Swayne D.E."/>
        </authorList>
    </citation>
    <scope>NUCLEOTIDE SEQUENCE [LARGE SCALE GENOMIC DNA]</scope>
    <source>
        <strain evidence="2 3">DSM 11270</strain>
    </source>
</reference>
<evidence type="ECO:0000313" key="2">
    <source>
        <dbReference type="EMBL" id="SMB87761.1"/>
    </source>
</evidence>
<keyword evidence="1" id="KW-1133">Transmembrane helix</keyword>
<dbReference type="STRING" id="656914.SAMN00017405_1757"/>
<name>A0A1W1V412_DESTI</name>
<dbReference type="Proteomes" id="UP000192731">
    <property type="component" value="Unassembled WGS sequence"/>
</dbReference>
<accession>A0A1W1V412</accession>
<keyword evidence="3" id="KW-1185">Reference proteome</keyword>
<sequence length="294" mass="34120">MKLSKGYNIVLGILLVTNIMTLNTLGNLENNISNRLNNGINSIHNEVTSIQDQVEQIRRENAWISNFYDEVLGQGSQDYNLKVRVSWTFNHLEKNTQVYLLVKGDQKENWKRFTAQNTAGLNYAVDLDLNSADNYETQVLVVSPTGEKSKPEGTIRLKEMFQNRYDINTHTNRKGEKVSWNIDVMEFGDLKLQEEYKDLKVIKDFEIKSIKAKLYKEGKLFKTEEFKKEIYDTDFIKWTFDGETKENLTGKVIIEFKNGQTREEFFPQIGQGKEGYFPANEVEVEVVEESARLD</sequence>
<evidence type="ECO:0000313" key="3">
    <source>
        <dbReference type="Proteomes" id="UP000192731"/>
    </source>
</evidence>
<dbReference type="OrthoDB" id="6162707at2"/>
<dbReference type="RefSeq" id="WP_084052740.1">
    <property type="nucleotide sequence ID" value="NZ_FWWT01000014.1"/>
</dbReference>
<keyword evidence="1" id="KW-0812">Transmembrane</keyword>
<dbReference type="AlphaFoldDB" id="A0A1W1V412"/>
<protein>
    <submittedName>
        <fullName evidence="2">Uncharacterized protein</fullName>
    </submittedName>
</protein>
<organism evidence="2 3">
    <name type="scientific">Desulfonispora thiosulfatigenes DSM 11270</name>
    <dbReference type="NCBI Taxonomy" id="656914"/>
    <lineage>
        <taxon>Bacteria</taxon>
        <taxon>Bacillati</taxon>
        <taxon>Bacillota</taxon>
        <taxon>Clostridia</taxon>
        <taxon>Eubacteriales</taxon>
        <taxon>Peptococcaceae</taxon>
        <taxon>Desulfonispora</taxon>
    </lineage>
</organism>